<gene>
    <name evidence="2" type="ORF">MM415A00710_0021</name>
    <name evidence="1" type="ORF">TM448A00845_0001</name>
</gene>
<organism evidence="1">
    <name type="scientific">viral metagenome</name>
    <dbReference type="NCBI Taxonomy" id="1070528"/>
    <lineage>
        <taxon>unclassified sequences</taxon>
        <taxon>metagenomes</taxon>
        <taxon>organismal metagenomes</taxon>
    </lineage>
</organism>
<reference evidence="1" key="1">
    <citation type="submission" date="2020-03" db="EMBL/GenBank/DDBJ databases">
        <title>The deep terrestrial virosphere.</title>
        <authorList>
            <person name="Holmfeldt K."/>
            <person name="Nilsson E."/>
            <person name="Simone D."/>
            <person name="Lopez-Fernandez M."/>
            <person name="Wu X."/>
            <person name="de Brujin I."/>
            <person name="Lundin D."/>
            <person name="Andersson A."/>
            <person name="Bertilsson S."/>
            <person name="Dopson M."/>
        </authorList>
    </citation>
    <scope>NUCLEOTIDE SEQUENCE</scope>
    <source>
        <strain evidence="2">MM415A00710</strain>
        <strain evidence="1">TM448A00845</strain>
    </source>
</reference>
<proteinExistence type="predicted"/>
<dbReference type="EMBL" id="MT142423">
    <property type="protein sequence ID" value="QJA80471.1"/>
    <property type="molecule type" value="Genomic_DNA"/>
</dbReference>
<protein>
    <submittedName>
        <fullName evidence="1">Uncharacterized protein</fullName>
    </submittedName>
</protein>
<dbReference type="EMBL" id="MT144074">
    <property type="protein sequence ID" value="QJA48163.1"/>
    <property type="molecule type" value="Genomic_DNA"/>
</dbReference>
<evidence type="ECO:0000313" key="2">
    <source>
        <dbReference type="EMBL" id="QJA80471.1"/>
    </source>
</evidence>
<dbReference type="AlphaFoldDB" id="A0A6H1ZJR4"/>
<sequence length="511" mass="55669">MSEPIIFGNVLGGINLTFPPNALPALFLADSKNIVPILNGYATKRGGSSKLNSTAYGTLVTSFHEMIVSGTSSKFAASGTTVGKYNSTTGAFDSHITGLTSGAYGQWLNYGSYAIYANGVDKVKKTDGTTSSDLTTDLSGIPAGNCVAEWGERVWTSIGATLYGSALRAPTDYSTTTTDSGYWEGTIGSTNQGITGLFQFFDILLIGKLNQLYQLSGAPETASSTFRLTPVQTKDKDAMGFTSKDAITQVGNDLIFLDGFAIKSLSGIQAYGDVESVSIVGNIKDFLRASDGAGLDKDHLSKAHFFHHKHKEQIHCSIPTGAATRYWFVIDYSNQELRGQLGLPKYSFFPMSGVTPICFGGIENGSQVDIYSGCEDGYVRQLDTGYNDDSSAIDAHATWCFGNNMKDVQPLSVNLNLRKRTSDCTIQPYFAISLQEWQEILDSTNYTAMDSETVGGSAWLTDHGISQKMLMSFIMNTGRSFTFKLRHNTTSENFEMRDSAFRYRLKRRYVG</sequence>
<accession>A0A6H1ZJR4</accession>
<name>A0A6H1ZJR4_9ZZZZ</name>
<evidence type="ECO:0000313" key="1">
    <source>
        <dbReference type="EMBL" id="QJA48163.1"/>
    </source>
</evidence>